<reference evidence="2 3" key="1">
    <citation type="submission" date="2019-01" db="EMBL/GenBank/DDBJ databases">
        <title>Sequencing of cultivated peanut Arachis hypogaea provides insights into genome evolution and oil improvement.</title>
        <authorList>
            <person name="Chen X."/>
        </authorList>
    </citation>
    <scope>NUCLEOTIDE SEQUENCE [LARGE SCALE GENOMIC DNA]</scope>
    <source>
        <strain evidence="3">cv. Fuhuasheng</strain>
        <tissue evidence="2">Leaves</tissue>
    </source>
</reference>
<name>A0A445D905_ARAHY</name>
<keyword evidence="3" id="KW-1185">Reference proteome</keyword>
<organism evidence="2 3">
    <name type="scientific">Arachis hypogaea</name>
    <name type="common">Peanut</name>
    <dbReference type="NCBI Taxonomy" id="3818"/>
    <lineage>
        <taxon>Eukaryota</taxon>
        <taxon>Viridiplantae</taxon>
        <taxon>Streptophyta</taxon>
        <taxon>Embryophyta</taxon>
        <taxon>Tracheophyta</taxon>
        <taxon>Spermatophyta</taxon>
        <taxon>Magnoliopsida</taxon>
        <taxon>eudicotyledons</taxon>
        <taxon>Gunneridae</taxon>
        <taxon>Pentapetalae</taxon>
        <taxon>rosids</taxon>
        <taxon>fabids</taxon>
        <taxon>Fabales</taxon>
        <taxon>Fabaceae</taxon>
        <taxon>Papilionoideae</taxon>
        <taxon>50 kb inversion clade</taxon>
        <taxon>dalbergioids sensu lato</taxon>
        <taxon>Dalbergieae</taxon>
        <taxon>Pterocarpus clade</taxon>
        <taxon>Arachis</taxon>
    </lineage>
</organism>
<comment type="caution">
    <text evidence="2">The sequence shown here is derived from an EMBL/GenBank/DDBJ whole genome shotgun (WGS) entry which is preliminary data.</text>
</comment>
<evidence type="ECO:0000256" key="1">
    <source>
        <dbReference type="SAM" id="MobiDB-lite"/>
    </source>
</evidence>
<gene>
    <name evidence="2" type="ORF">Ahy_A05g025560</name>
</gene>
<dbReference type="EMBL" id="SDMP01000005">
    <property type="protein sequence ID" value="RYR59649.1"/>
    <property type="molecule type" value="Genomic_DNA"/>
</dbReference>
<feature type="region of interest" description="Disordered" evidence="1">
    <location>
        <begin position="116"/>
        <end position="142"/>
    </location>
</feature>
<dbReference type="AlphaFoldDB" id="A0A445D905"/>
<evidence type="ECO:0000313" key="3">
    <source>
        <dbReference type="Proteomes" id="UP000289738"/>
    </source>
</evidence>
<evidence type="ECO:0000313" key="2">
    <source>
        <dbReference type="EMBL" id="RYR59649.1"/>
    </source>
</evidence>
<sequence length="142" mass="16397">MEGALYARQGQDHQTQWLQPVIKKARFVHWEIDDGFWHWHLTNRANNTSTRSFKYTSSSATFLKTKIRLPKSLNREATLAETFKYTYTLKENKETFADQRSQDHYIYESYTQRLEAATQQSQQGGEDATNGSTAAVVDPDAV</sequence>
<proteinExistence type="predicted"/>
<dbReference type="Proteomes" id="UP000289738">
    <property type="component" value="Chromosome A05"/>
</dbReference>
<protein>
    <submittedName>
        <fullName evidence="2">Uncharacterized protein</fullName>
    </submittedName>
</protein>
<accession>A0A445D905</accession>
<feature type="compositionally biased region" description="Polar residues" evidence="1">
    <location>
        <begin position="116"/>
        <end position="133"/>
    </location>
</feature>